<keyword evidence="1" id="KW-1133">Transmembrane helix</keyword>
<dbReference type="InParanoid" id="G0VJZ2"/>
<dbReference type="GeneID" id="96905513"/>
<keyword evidence="3" id="KW-1185">Reference proteome</keyword>
<evidence type="ECO:0000256" key="1">
    <source>
        <dbReference type="SAM" id="Phobius"/>
    </source>
</evidence>
<reference key="2">
    <citation type="submission" date="2011-08" db="EMBL/GenBank/DDBJ databases">
        <title>Genome sequence of Naumovozyma castellii.</title>
        <authorList>
            <person name="Gordon J.L."/>
            <person name="Armisen D."/>
            <person name="Proux-Wera E."/>
            <person name="OhEigeartaigh S.S."/>
            <person name="Byrne K.P."/>
            <person name="Wolfe K.H."/>
        </authorList>
    </citation>
    <scope>NUCLEOTIDE SEQUENCE</scope>
    <source>
        <strain>Type strain:CBS 4309</strain>
    </source>
</reference>
<feature type="transmembrane region" description="Helical" evidence="1">
    <location>
        <begin position="106"/>
        <end position="123"/>
    </location>
</feature>
<keyword evidence="1" id="KW-0472">Membrane</keyword>
<name>G0VJZ2_NAUCA</name>
<evidence type="ECO:0000313" key="3">
    <source>
        <dbReference type="Proteomes" id="UP000001640"/>
    </source>
</evidence>
<reference evidence="2 3" key="1">
    <citation type="journal article" date="2011" name="Proc. Natl. Acad. Sci. U.S.A.">
        <title>Evolutionary erosion of yeast sex chromosomes by mating-type switching accidents.</title>
        <authorList>
            <person name="Gordon J.L."/>
            <person name="Armisen D."/>
            <person name="Proux-Wera E."/>
            <person name="Oheigeartaigh S.S."/>
            <person name="Byrne K.P."/>
            <person name="Wolfe K.H."/>
        </authorList>
    </citation>
    <scope>NUCLEOTIDE SEQUENCE [LARGE SCALE GENOMIC DNA]</scope>
    <source>
        <strain evidence="3">ATCC 76901 / BCRC 22586 / CBS 4309 / NBRC 1992 / NRRL Y-12630</strain>
    </source>
</reference>
<dbReference type="KEGG" id="ncs:NCAS_0I01580"/>
<accession>G0VJZ2</accession>
<gene>
    <name evidence="2" type="primary">NCAS0I01580</name>
    <name evidence="2" type="ordered locus">NCAS_0I01580</name>
</gene>
<dbReference type="AlphaFoldDB" id="G0VJZ2"/>
<proteinExistence type="predicted"/>
<dbReference type="Proteomes" id="UP000001640">
    <property type="component" value="Chromosome 9"/>
</dbReference>
<organism evidence="2 3">
    <name type="scientific">Naumovozyma castellii</name>
    <name type="common">Yeast</name>
    <name type="synonym">Saccharomyces castellii</name>
    <dbReference type="NCBI Taxonomy" id="27288"/>
    <lineage>
        <taxon>Eukaryota</taxon>
        <taxon>Fungi</taxon>
        <taxon>Dikarya</taxon>
        <taxon>Ascomycota</taxon>
        <taxon>Saccharomycotina</taxon>
        <taxon>Saccharomycetes</taxon>
        <taxon>Saccharomycetales</taxon>
        <taxon>Saccharomycetaceae</taxon>
        <taxon>Naumovozyma</taxon>
    </lineage>
</organism>
<dbReference type="HOGENOM" id="CLU_1170908_0_0_1"/>
<feature type="transmembrane region" description="Helical" evidence="1">
    <location>
        <begin position="33"/>
        <end position="53"/>
    </location>
</feature>
<protein>
    <submittedName>
        <fullName evidence="2">Uncharacterized protein</fullName>
    </submittedName>
</protein>
<dbReference type="RefSeq" id="XP_003678168.1">
    <property type="nucleotide sequence ID" value="XM_003678120.1"/>
</dbReference>
<sequence length="237" mass="28096">MDYNFNTYYYVPHNQYTVPVLPISEENMSRSEMYLFIFVMFRLPLQLLSVIMFPDKLEACDMVSFSIVNPILASFYKQLASTKTPGFYHYRRKSVTNKLYPHTDRLTSFIFFLLALNCFYFYLDIKRRRAYGMNLARKLNILDQEYLKMSYESDSDLNDSDSTAVDYDTEECFIYQDQFYYLEPNDLQEDFGDFLLDYRNTVLYRGLGLHTGQRTTYLDSRRQKGALSLVLGNDLVT</sequence>
<keyword evidence="1" id="KW-0812">Transmembrane</keyword>
<evidence type="ECO:0000313" key="2">
    <source>
        <dbReference type="EMBL" id="CCC71826.1"/>
    </source>
</evidence>
<dbReference type="EMBL" id="HE576760">
    <property type="protein sequence ID" value="CCC71826.1"/>
    <property type="molecule type" value="Genomic_DNA"/>
</dbReference>